<evidence type="ECO:0000313" key="2">
    <source>
        <dbReference type="Proteomes" id="UP000494165"/>
    </source>
</evidence>
<keyword evidence="2" id="KW-1185">Reference proteome</keyword>
<proteinExistence type="predicted"/>
<reference evidence="1 2" key="1">
    <citation type="submission" date="2020-04" db="EMBL/GenBank/DDBJ databases">
        <authorList>
            <person name="Alioto T."/>
            <person name="Alioto T."/>
            <person name="Gomez Garrido J."/>
        </authorList>
    </citation>
    <scope>NUCLEOTIDE SEQUENCE [LARGE SCALE GENOMIC DNA]</scope>
</reference>
<sequence>MQHLRDGGQSWTVDQTFKKEDLYNLQKCILVLRTPQRTQEGFRKEIILICNYRPAFIKQFLEGKRS</sequence>
<protein>
    <submittedName>
        <fullName evidence="1">Uncharacterized protein</fullName>
    </submittedName>
</protein>
<organism evidence="1 2">
    <name type="scientific">Cloeon dipterum</name>
    <dbReference type="NCBI Taxonomy" id="197152"/>
    <lineage>
        <taxon>Eukaryota</taxon>
        <taxon>Metazoa</taxon>
        <taxon>Ecdysozoa</taxon>
        <taxon>Arthropoda</taxon>
        <taxon>Hexapoda</taxon>
        <taxon>Insecta</taxon>
        <taxon>Pterygota</taxon>
        <taxon>Palaeoptera</taxon>
        <taxon>Ephemeroptera</taxon>
        <taxon>Pisciforma</taxon>
        <taxon>Baetidae</taxon>
        <taxon>Cloeon</taxon>
    </lineage>
</organism>
<comment type="caution">
    <text evidence="1">The sequence shown here is derived from an EMBL/GenBank/DDBJ whole genome shotgun (WGS) entry which is preliminary data.</text>
</comment>
<gene>
    <name evidence="1" type="ORF">CLODIP_2_CD02379</name>
</gene>
<dbReference type="AlphaFoldDB" id="A0A8S1DVR1"/>
<dbReference type="EMBL" id="CADEPI010000336">
    <property type="protein sequence ID" value="CAB3384094.1"/>
    <property type="molecule type" value="Genomic_DNA"/>
</dbReference>
<evidence type="ECO:0000313" key="1">
    <source>
        <dbReference type="EMBL" id="CAB3384094.1"/>
    </source>
</evidence>
<dbReference type="Proteomes" id="UP000494165">
    <property type="component" value="Unassembled WGS sequence"/>
</dbReference>
<name>A0A8S1DVR1_9INSE</name>
<accession>A0A8S1DVR1</accession>